<dbReference type="InterPro" id="IPR009056">
    <property type="entry name" value="Cyt_c-like_dom"/>
</dbReference>
<dbReference type="RefSeq" id="WP_046578174.1">
    <property type="nucleotide sequence ID" value="NZ_CP010429.1"/>
</dbReference>
<evidence type="ECO:0000256" key="2">
    <source>
        <dbReference type="ARBA" id="ARBA00022723"/>
    </source>
</evidence>
<dbReference type="Pfam" id="PF00034">
    <property type="entry name" value="Cytochrom_C"/>
    <property type="match status" value="1"/>
</dbReference>
<evidence type="ECO:0000313" key="8">
    <source>
        <dbReference type="Proteomes" id="UP000033054"/>
    </source>
</evidence>
<dbReference type="InterPro" id="IPR036909">
    <property type="entry name" value="Cyt_c-like_dom_sf"/>
</dbReference>
<evidence type="ECO:0000256" key="4">
    <source>
        <dbReference type="PROSITE-ProRule" id="PRU00433"/>
    </source>
</evidence>
<evidence type="ECO:0000256" key="5">
    <source>
        <dbReference type="SAM" id="Phobius"/>
    </source>
</evidence>
<dbReference type="EMBL" id="CP010429">
    <property type="protein sequence ID" value="AKD57905.1"/>
    <property type="molecule type" value="Genomic_DNA"/>
</dbReference>
<dbReference type="AlphaFoldDB" id="A0A0E3ZYV8"/>
<dbReference type="GO" id="GO:0020037">
    <property type="term" value="F:heme binding"/>
    <property type="evidence" value="ECO:0007669"/>
    <property type="project" value="InterPro"/>
</dbReference>
<dbReference type="KEGG" id="srd:SD10_26390"/>
<evidence type="ECO:0000256" key="1">
    <source>
        <dbReference type="ARBA" id="ARBA00022617"/>
    </source>
</evidence>
<name>A0A0E3ZYV8_9BACT</name>
<dbReference type="GO" id="GO:0046872">
    <property type="term" value="F:metal ion binding"/>
    <property type="evidence" value="ECO:0007669"/>
    <property type="project" value="UniProtKB-KW"/>
</dbReference>
<dbReference type="InterPro" id="IPR051459">
    <property type="entry name" value="Cytochrome_c-type_DH"/>
</dbReference>
<proteinExistence type="predicted"/>
<dbReference type="PROSITE" id="PS51007">
    <property type="entry name" value="CYTC"/>
    <property type="match status" value="2"/>
</dbReference>
<keyword evidence="5" id="KW-0812">Transmembrane</keyword>
<keyword evidence="8" id="KW-1185">Reference proteome</keyword>
<dbReference type="PANTHER" id="PTHR35008:SF8">
    <property type="entry name" value="ALCOHOL DEHYDROGENASE CYTOCHROME C SUBUNIT"/>
    <property type="match status" value="1"/>
</dbReference>
<evidence type="ECO:0000256" key="3">
    <source>
        <dbReference type="ARBA" id="ARBA00023004"/>
    </source>
</evidence>
<keyword evidence="5" id="KW-0472">Membrane</keyword>
<dbReference type="Gene3D" id="1.10.760.10">
    <property type="entry name" value="Cytochrome c-like domain"/>
    <property type="match status" value="2"/>
</dbReference>
<keyword evidence="5" id="KW-1133">Transmembrane helix</keyword>
<keyword evidence="1 4" id="KW-0349">Heme</keyword>
<dbReference type="Proteomes" id="UP000033054">
    <property type="component" value="Chromosome"/>
</dbReference>
<dbReference type="STRING" id="1379870.SD10_26390"/>
<gene>
    <name evidence="7" type="ORF">SD10_26390</name>
</gene>
<dbReference type="HOGENOM" id="CLU_923651_0_0_10"/>
<dbReference type="PANTHER" id="PTHR35008">
    <property type="entry name" value="BLL4482 PROTEIN-RELATED"/>
    <property type="match status" value="1"/>
</dbReference>
<sequence length="294" mass="32086">MNLLYTLGKWIGGIFLTLIALLLVGYFLISHNINQRIQKHYAFSAETLPIPHDKAMLERGGHLATIKGCTDCHGKNLAGKIFLNDGAVGRLVASNLTRGKGGRPADYSTSDWLMALRHGVDRTGRPLLFMPSHESTVLAEPDLQALIAYCQQVPSVDNELPDHDVGPVAKIMTYLGKMPLLPVEMINHQKPMVARADTSLGIGQGKYLSITCTGCHKPDLKGGDPVAPGFPPSPNLTSTGATGRWTLAQFVNTLRTGKTPGGHQINNEHMPWKMTAAYSDNELASLYQYFRSLK</sequence>
<organism evidence="7 8">
    <name type="scientific">Spirosoma radiotolerans</name>
    <dbReference type="NCBI Taxonomy" id="1379870"/>
    <lineage>
        <taxon>Bacteria</taxon>
        <taxon>Pseudomonadati</taxon>
        <taxon>Bacteroidota</taxon>
        <taxon>Cytophagia</taxon>
        <taxon>Cytophagales</taxon>
        <taxon>Cytophagaceae</taxon>
        <taxon>Spirosoma</taxon>
    </lineage>
</organism>
<protein>
    <recommendedName>
        <fullName evidence="6">Cytochrome c domain-containing protein</fullName>
    </recommendedName>
</protein>
<accession>A0A0E3ZYV8</accession>
<keyword evidence="2 4" id="KW-0479">Metal-binding</keyword>
<dbReference type="GO" id="GO:0009055">
    <property type="term" value="F:electron transfer activity"/>
    <property type="evidence" value="ECO:0007669"/>
    <property type="project" value="InterPro"/>
</dbReference>
<feature type="domain" description="Cytochrome c" evidence="6">
    <location>
        <begin position="198"/>
        <end position="294"/>
    </location>
</feature>
<evidence type="ECO:0000259" key="6">
    <source>
        <dbReference type="PROSITE" id="PS51007"/>
    </source>
</evidence>
<dbReference type="SUPFAM" id="SSF46626">
    <property type="entry name" value="Cytochrome c"/>
    <property type="match status" value="2"/>
</dbReference>
<keyword evidence="3 4" id="KW-0408">Iron</keyword>
<evidence type="ECO:0000313" key="7">
    <source>
        <dbReference type="EMBL" id="AKD57905.1"/>
    </source>
</evidence>
<dbReference type="OrthoDB" id="9809720at2"/>
<reference evidence="7 8" key="1">
    <citation type="journal article" date="2014" name="Curr. Microbiol.">
        <title>Spirosoma radiotolerans sp. nov., a gamma-radiation-resistant bacterium isolated from gamma ray-irradiated soil.</title>
        <authorList>
            <person name="Lee J.J."/>
            <person name="Srinivasan S."/>
            <person name="Lim S."/>
            <person name="Joe M."/>
            <person name="Im S."/>
            <person name="Bae S.I."/>
            <person name="Park K.R."/>
            <person name="Han J.H."/>
            <person name="Park S.H."/>
            <person name="Joo B.M."/>
            <person name="Park S.J."/>
            <person name="Kim M.K."/>
        </authorList>
    </citation>
    <scope>NUCLEOTIDE SEQUENCE [LARGE SCALE GENOMIC DNA]</scope>
    <source>
        <strain evidence="7 8">DG5A</strain>
    </source>
</reference>
<dbReference type="PATRIC" id="fig|1379870.5.peg.5703"/>
<feature type="domain" description="Cytochrome c" evidence="6">
    <location>
        <begin position="55"/>
        <end position="154"/>
    </location>
</feature>
<feature type="transmembrane region" description="Helical" evidence="5">
    <location>
        <begin position="6"/>
        <end position="29"/>
    </location>
</feature>